<dbReference type="Gene3D" id="3.30.200.150">
    <property type="match status" value="1"/>
</dbReference>
<organism evidence="2 3">
    <name type="scientific">Paenibacillus arenilitoris</name>
    <dbReference type="NCBI Taxonomy" id="2772299"/>
    <lineage>
        <taxon>Bacteria</taxon>
        <taxon>Bacillati</taxon>
        <taxon>Bacillota</taxon>
        <taxon>Bacilli</taxon>
        <taxon>Bacillales</taxon>
        <taxon>Paenibacillaceae</taxon>
        <taxon>Paenibacillus</taxon>
    </lineage>
</organism>
<dbReference type="InterPro" id="IPR051678">
    <property type="entry name" value="AGP_Transferase"/>
</dbReference>
<dbReference type="InterPro" id="IPR011009">
    <property type="entry name" value="Kinase-like_dom_sf"/>
</dbReference>
<sequence>MIERICRDAVGEPAQHMERMTFGHCNVVYEVKTADRELIVRTNEDPAVLRGTEANLAVLLDLGLPVPKVLHADLSAAEYPFAYLVLPKIPGCDLRYALPGMTGAQMTALAGQIVSFQRIVGQLPQGSGFGWVPIGEKGPFRSWADVIERDLNKHFDQAARSLTEAEIGTLTEQAESFRGYFGQVEPRCFLDDITIKNVIMQDGELQGMIDFDSVCYGDPLYMAALTQTAVVSDVPGKDAIFYIEELCRLWGMDGRQRAIVDFYSCVHGLSFLSFYGSDPGQAEYRDRVVAFMKERLSAGRAKY</sequence>
<feature type="domain" description="Aminoglycoside phosphotransferase" evidence="1">
    <location>
        <begin position="26"/>
        <end position="234"/>
    </location>
</feature>
<dbReference type="InterPro" id="IPR002575">
    <property type="entry name" value="Aminoglycoside_PTrfase"/>
</dbReference>
<name>A0A927CRG8_9BACL</name>
<dbReference type="AlphaFoldDB" id="A0A927CRG8"/>
<dbReference type="PANTHER" id="PTHR21310:SF15">
    <property type="entry name" value="AMINOGLYCOSIDE PHOSPHOTRANSFERASE DOMAIN-CONTAINING PROTEIN"/>
    <property type="match status" value="1"/>
</dbReference>
<proteinExistence type="predicted"/>
<dbReference type="Proteomes" id="UP000632125">
    <property type="component" value="Unassembled WGS sequence"/>
</dbReference>
<evidence type="ECO:0000313" key="3">
    <source>
        <dbReference type="Proteomes" id="UP000632125"/>
    </source>
</evidence>
<gene>
    <name evidence="2" type="ORF">IDH41_20030</name>
</gene>
<comment type="caution">
    <text evidence="2">The sequence shown here is derived from an EMBL/GenBank/DDBJ whole genome shotgun (WGS) entry which is preliminary data.</text>
</comment>
<dbReference type="Gene3D" id="3.90.1200.10">
    <property type="match status" value="1"/>
</dbReference>
<keyword evidence="3" id="KW-1185">Reference proteome</keyword>
<dbReference type="SUPFAM" id="SSF56112">
    <property type="entry name" value="Protein kinase-like (PK-like)"/>
    <property type="match status" value="1"/>
</dbReference>
<evidence type="ECO:0000313" key="2">
    <source>
        <dbReference type="EMBL" id="MBD2870876.1"/>
    </source>
</evidence>
<evidence type="ECO:0000259" key="1">
    <source>
        <dbReference type="Pfam" id="PF01636"/>
    </source>
</evidence>
<dbReference type="EMBL" id="JACXIY010000024">
    <property type="protein sequence ID" value="MBD2870876.1"/>
    <property type="molecule type" value="Genomic_DNA"/>
</dbReference>
<reference evidence="2" key="1">
    <citation type="submission" date="2020-09" db="EMBL/GenBank/DDBJ databases">
        <title>A novel bacterium of genus Paenibacillus, isolated from South China Sea.</title>
        <authorList>
            <person name="Huang H."/>
            <person name="Mo K."/>
            <person name="Hu Y."/>
        </authorList>
    </citation>
    <scope>NUCLEOTIDE SEQUENCE</scope>
    <source>
        <strain evidence="2">IB182493</strain>
    </source>
</reference>
<accession>A0A927CRG8</accession>
<protein>
    <submittedName>
        <fullName evidence="2">Aminoglycoside phosphotransferase family protein</fullName>
    </submittedName>
</protein>
<dbReference type="Pfam" id="PF01636">
    <property type="entry name" value="APH"/>
    <property type="match status" value="1"/>
</dbReference>
<dbReference type="PANTHER" id="PTHR21310">
    <property type="entry name" value="AMINOGLYCOSIDE PHOSPHOTRANSFERASE-RELATED-RELATED"/>
    <property type="match status" value="1"/>
</dbReference>